<sequence>MVQTLQPCRGRVLRGKGSRDLKAVANDGFMEDYEYPTERQTLGEAPA</sequence>
<keyword evidence="2" id="KW-1185">Reference proteome</keyword>
<dbReference type="VEuPathDB" id="FungiDB:CHGG_02231"/>
<name>Q2HC23_CHAGB</name>
<gene>
    <name evidence="1" type="ORF">CHGG_02231</name>
</gene>
<dbReference type="Proteomes" id="UP000001056">
    <property type="component" value="Unassembled WGS sequence"/>
</dbReference>
<accession>Q2HC23</accession>
<dbReference type="HOGENOM" id="CLU_3175333_0_0_1"/>
<protein>
    <submittedName>
        <fullName evidence="1">Uncharacterized protein</fullName>
    </submittedName>
</protein>
<dbReference type="RefSeq" id="XP_001228747.1">
    <property type="nucleotide sequence ID" value="XM_001228746.1"/>
</dbReference>
<evidence type="ECO:0000313" key="2">
    <source>
        <dbReference type="Proteomes" id="UP000001056"/>
    </source>
</evidence>
<reference evidence="2" key="1">
    <citation type="journal article" date="2015" name="Genome Announc.">
        <title>Draft genome sequence of the cellulolytic fungus Chaetomium globosum.</title>
        <authorList>
            <person name="Cuomo C.A."/>
            <person name="Untereiner W.A."/>
            <person name="Ma L.-J."/>
            <person name="Grabherr M."/>
            <person name="Birren B.W."/>
        </authorList>
    </citation>
    <scope>NUCLEOTIDE SEQUENCE [LARGE SCALE GENOMIC DNA]</scope>
    <source>
        <strain evidence="2">ATCC 6205 / CBS 148.51 / DSM 1962 / NBRC 6347 / NRRL 1970</strain>
    </source>
</reference>
<proteinExistence type="predicted"/>
<organism evidence="1 2">
    <name type="scientific">Chaetomium globosum (strain ATCC 6205 / CBS 148.51 / DSM 1962 / NBRC 6347 / NRRL 1970)</name>
    <name type="common">Soil fungus</name>
    <dbReference type="NCBI Taxonomy" id="306901"/>
    <lineage>
        <taxon>Eukaryota</taxon>
        <taxon>Fungi</taxon>
        <taxon>Dikarya</taxon>
        <taxon>Ascomycota</taxon>
        <taxon>Pezizomycotina</taxon>
        <taxon>Sordariomycetes</taxon>
        <taxon>Sordariomycetidae</taxon>
        <taxon>Sordariales</taxon>
        <taxon>Chaetomiaceae</taxon>
        <taxon>Chaetomium</taxon>
    </lineage>
</organism>
<evidence type="ECO:0000313" key="1">
    <source>
        <dbReference type="EMBL" id="EAQ90296.1"/>
    </source>
</evidence>
<dbReference type="EMBL" id="CH408030">
    <property type="protein sequence ID" value="EAQ90296.1"/>
    <property type="molecule type" value="Genomic_DNA"/>
</dbReference>
<dbReference type="GeneID" id="4388980"/>
<dbReference type="AlphaFoldDB" id="Q2HC23"/>
<dbReference type="InParanoid" id="Q2HC23"/>